<protein>
    <recommendedName>
        <fullName evidence="7 8">Phosphoglucosamine mutase</fullName>
        <ecNumber evidence="6 8">5.4.2.10</ecNumber>
    </recommendedName>
</protein>
<dbReference type="Pfam" id="PF02879">
    <property type="entry name" value="PGM_PMM_II"/>
    <property type="match status" value="1"/>
</dbReference>
<comment type="similarity">
    <text evidence="1 8">Belongs to the phosphohexose mutase family.</text>
</comment>
<dbReference type="Pfam" id="PF00408">
    <property type="entry name" value="PGM_PMM_IV"/>
    <property type="match status" value="1"/>
</dbReference>
<keyword evidence="5 8" id="KW-0413">Isomerase</keyword>
<evidence type="ECO:0000256" key="6">
    <source>
        <dbReference type="ARBA" id="ARBA00066330"/>
    </source>
</evidence>
<dbReference type="PATRIC" id="fig|1297742.4.peg.2576"/>
<dbReference type="FunFam" id="3.40.120.10:FF:000002">
    <property type="entry name" value="Phosphoglucosamine mutase"/>
    <property type="match status" value="1"/>
</dbReference>
<dbReference type="InterPro" id="IPR016055">
    <property type="entry name" value="A-D-PHexomutase_a/b/a-I/II/III"/>
</dbReference>
<evidence type="ECO:0000256" key="4">
    <source>
        <dbReference type="ARBA" id="ARBA00022842"/>
    </source>
</evidence>
<dbReference type="InterPro" id="IPR006352">
    <property type="entry name" value="GlmM_bact"/>
</dbReference>
<evidence type="ECO:0000256" key="2">
    <source>
        <dbReference type="ARBA" id="ARBA00022553"/>
    </source>
</evidence>
<evidence type="ECO:0000259" key="10">
    <source>
        <dbReference type="Pfam" id="PF02878"/>
    </source>
</evidence>
<evidence type="ECO:0000259" key="9">
    <source>
        <dbReference type="Pfam" id="PF00408"/>
    </source>
</evidence>
<feature type="binding site" evidence="8">
    <location>
        <position position="261"/>
    </location>
    <ligand>
        <name>Mg(2+)</name>
        <dbReference type="ChEBI" id="CHEBI:18420"/>
    </ligand>
</feature>
<dbReference type="FunFam" id="3.30.310.50:FF:000001">
    <property type="entry name" value="Phosphoglucosamine mutase"/>
    <property type="match status" value="1"/>
</dbReference>
<feature type="binding site" description="via phosphate group" evidence="8">
    <location>
        <position position="115"/>
    </location>
    <ligand>
        <name>Mg(2+)</name>
        <dbReference type="ChEBI" id="CHEBI:18420"/>
    </ligand>
</feature>
<evidence type="ECO:0000313" key="14">
    <source>
        <dbReference type="Proteomes" id="UP000009026"/>
    </source>
</evidence>
<feature type="domain" description="Alpha-D-phosphohexomutase C-terminal" evidence="9">
    <location>
        <begin position="390"/>
        <end position="457"/>
    </location>
</feature>
<dbReference type="eggNOG" id="COG1109">
    <property type="taxonomic scope" value="Bacteria"/>
</dbReference>
<comment type="function">
    <text evidence="8">Catalyzes the conversion of glucosamine-6-phosphate to glucosamine-1-phosphate.</text>
</comment>
<dbReference type="InterPro" id="IPR005844">
    <property type="entry name" value="A-D-PHexomutase_a/b/a-I"/>
</dbReference>
<evidence type="ECO:0000313" key="13">
    <source>
        <dbReference type="EMBL" id="AKQ65639.1"/>
    </source>
</evidence>
<evidence type="ECO:0000256" key="5">
    <source>
        <dbReference type="ARBA" id="ARBA00023235"/>
    </source>
</evidence>
<dbReference type="Pfam" id="PF02878">
    <property type="entry name" value="PGM_PMM_I"/>
    <property type="match status" value="1"/>
</dbReference>
<keyword evidence="4 8" id="KW-0460">Magnesium</keyword>
<comment type="catalytic activity">
    <reaction evidence="8">
        <text>alpha-D-glucosamine 1-phosphate = D-glucosamine 6-phosphate</text>
        <dbReference type="Rhea" id="RHEA:23424"/>
        <dbReference type="ChEBI" id="CHEBI:58516"/>
        <dbReference type="ChEBI" id="CHEBI:58725"/>
        <dbReference type="EC" id="5.4.2.10"/>
    </reaction>
</comment>
<dbReference type="NCBIfam" id="TIGR01455">
    <property type="entry name" value="glmM"/>
    <property type="match status" value="1"/>
</dbReference>
<feature type="binding site" evidence="8">
    <location>
        <position position="259"/>
    </location>
    <ligand>
        <name>Mg(2+)</name>
        <dbReference type="ChEBI" id="CHEBI:18420"/>
    </ligand>
</feature>
<dbReference type="GO" id="GO:0000287">
    <property type="term" value="F:magnesium ion binding"/>
    <property type="evidence" value="ECO:0007669"/>
    <property type="project" value="UniProtKB-UniRule"/>
</dbReference>
<dbReference type="InterPro" id="IPR005846">
    <property type="entry name" value="A-D-PHexomutase_a/b/a-III"/>
</dbReference>
<dbReference type="PANTHER" id="PTHR42946">
    <property type="entry name" value="PHOSPHOHEXOSE MUTASE"/>
    <property type="match status" value="1"/>
</dbReference>
<dbReference type="Pfam" id="PF02880">
    <property type="entry name" value="PGM_PMM_III"/>
    <property type="match status" value="1"/>
</dbReference>
<dbReference type="AlphaFoldDB" id="A0A0H4WS49"/>
<dbReference type="Proteomes" id="UP000009026">
    <property type="component" value="Chromosome"/>
</dbReference>
<dbReference type="OrthoDB" id="9806956at2"/>
<keyword evidence="14" id="KW-1185">Reference proteome</keyword>
<dbReference type="InterPro" id="IPR036900">
    <property type="entry name" value="A-D-PHexomutase_C_sf"/>
</dbReference>
<dbReference type="NCBIfam" id="NF008139">
    <property type="entry name" value="PRK10887.1"/>
    <property type="match status" value="1"/>
</dbReference>
<sequence length="464" mass="49965">MAYRMNMPPKEAQASQKLFGTDGVRGKANVYPMTAEVAMQLGRALAFLIRNGPHRHRVIVGKDTRLSGYMLEQALAAGLTSMGVDVELVGPLPTPGISNITTSMRADAGAVISASHNPYEDNGIKFFWRDGFKLPDETEGKIEELVSSGSIDSIRPTATKIGRAFRMEDARGRYIVFLKATFPRELTLEGMTIVVDCANGAAYKTAPAVLEELGAKVIALGVSPDGKNINHKCGALYPENLAKTVVKHGAHLGIALDGDADRLIVVDEKGKVVDGDAIMAICTGELVARKQLKKKMLVSTVMSNIGLERAVARFGVKVARTRVGDRYVVDEMRRNGYNLGGEQSGHLIFLDHTTTGDGTLAALQLLAVMCRAGKPLSELASIFEPVPQTLLNVVVKQKKELGELPTVMKVIKSVEQRLGNSGRVLVRFSGTEPKARVLIEGEDAARNQAYAKEIADALSKALSS</sequence>
<evidence type="ECO:0000259" key="11">
    <source>
        <dbReference type="Pfam" id="PF02879"/>
    </source>
</evidence>
<evidence type="ECO:0000256" key="7">
    <source>
        <dbReference type="ARBA" id="ARBA00068193"/>
    </source>
</evidence>
<evidence type="ECO:0000259" key="12">
    <source>
        <dbReference type="Pfam" id="PF02880"/>
    </source>
</evidence>
<reference evidence="13 14" key="1">
    <citation type="journal article" date="2016" name="PLoS ONE">
        <title>Complete Genome Sequence and Comparative Genomics of a Novel Myxobacterium Myxococcus hansupus.</title>
        <authorList>
            <person name="Sharma G."/>
            <person name="Narwani T."/>
            <person name="Subramanian S."/>
        </authorList>
    </citation>
    <scope>NUCLEOTIDE SEQUENCE [LARGE SCALE GENOMIC DNA]</scope>
    <source>
        <strain evidence="14">mixupus</strain>
    </source>
</reference>
<accession>A0A0H4WS49</accession>
<feature type="binding site" evidence="8">
    <location>
        <position position="257"/>
    </location>
    <ligand>
        <name>Mg(2+)</name>
        <dbReference type="ChEBI" id="CHEBI:18420"/>
    </ligand>
</feature>
<proteinExistence type="inferred from homology"/>
<dbReference type="InterPro" id="IPR005843">
    <property type="entry name" value="A-D-PHexomutase_C"/>
</dbReference>
<evidence type="ECO:0000256" key="3">
    <source>
        <dbReference type="ARBA" id="ARBA00022723"/>
    </source>
</evidence>
<dbReference type="PANTHER" id="PTHR42946:SF1">
    <property type="entry name" value="PHOSPHOGLUCOMUTASE (ALPHA-D-GLUCOSE-1,6-BISPHOSPHATE-DEPENDENT)"/>
    <property type="match status" value="1"/>
</dbReference>
<comment type="cofactor">
    <cofactor evidence="8">
        <name>Mg(2+)</name>
        <dbReference type="ChEBI" id="CHEBI:18420"/>
    </cofactor>
    <text evidence="8">Binds 1 Mg(2+) ion per subunit.</text>
</comment>
<dbReference type="EC" id="5.4.2.10" evidence="6 8"/>
<dbReference type="GO" id="GO:0009252">
    <property type="term" value="P:peptidoglycan biosynthetic process"/>
    <property type="evidence" value="ECO:0007669"/>
    <property type="project" value="TreeGrafter"/>
</dbReference>
<dbReference type="EMBL" id="CP012109">
    <property type="protein sequence ID" value="AKQ65639.1"/>
    <property type="molecule type" value="Genomic_DNA"/>
</dbReference>
<dbReference type="SUPFAM" id="SSF55957">
    <property type="entry name" value="Phosphoglucomutase, C-terminal domain"/>
    <property type="match status" value="1"/>
</dbReference>
<gene>
    <name evidence="8" type="primary">glmM</name>
    <name evidence="13" type="ORF">A176_002551</name>
</gene>
<feature type="modified residue" description="Phosphoserine" evidence="8">
    <location>
        <position position="115"/>
    </location>
</feature>
<dbReference type="Gene3D" id="3.40.120.10">
    <property type="entry name" value="Alpha-D-Glucose-1,6-Bisphosphate, subunit A, domain 3"/>
    <property type="match status" value="3"/>
</dbReference>
<feature type="domain" description="Alpha-D-phosphohexomutase alpha/beta/alpha" evidence="11">
    <location>
        <begin position="174"/>
        <end position="270"/>
    </location>
</feature>
<evidence type="ECO:0000256" key="1">
    <source>
        <dbReference type="ARBA" id="ARBA00010231"/>
    </source>
</evidence>
<comment type="PTM">
    <text evidence="8">Activated by phosphorylation.</text>
</comment>
<dbReference type="GO" id="GO:0005829">
    <property type="term" value="C:cytosol"/>
    <property type="evidence" value="ECO:0007669"/>
    <property type="project" value="TreeGrafter"/>
</dbReference>
<feature type="domain" description="Alpha-D-phosphohexomutase alpha/beta/alpha" evidence="10">
    <location>
        <begin position="17"/>
        <end position="148"/>
    </location>
</feature>
<evidence type="ECO:0000256" key="8">
    <source>
        <dbReference type="HAMAP-Rule" id="MF_01554"/>
    </source>
</evidence>
<dbReference type="GO" id="GO:0008966">
    <property type="term" value="F:phosphoglucosamine mutase activity"/>
    <property type="evidence" value="ECO:0007669"/>
    <property type="project" value="UniProtKB-UniRule"/>
</dbReference>
<keyword evidence="2 8" id="KW-0597">Phosphoprotein</keyword>
<dbReference type="SUPFAM" id="SSF53738">
    <property type="entry name" value="Phosphoglucomutase, first 3 domains"/>
    <property type="match status" value="3"/>
</dbReference>
<feature type="domain" description="Alpha-D-phosphohexomutase alpha/beta/alpha" evidence="12">
    <location>
        <begin position="274"/>
        <end position="383"/>
    </location>
</feature>
<dbReference type="InterPro" id="IPR005845">
    <property type="entry name" value="A-D-PHexomutase_a/b/a-II"/>
</dbReference>
<dbReference type="PRINTS" id="PR00509">
    <property type="entry name" value="PGMPMM"/>
</dbReference>
<dbReference type="GO" id="GO:0005975">
    <property type="term" value="P:carbohydrate metabolic process"/>
    <property type="evidence" value="ECO:0007669"/>
    <property type="project" value="InterPro"/>
</dbReference>
<dbReference type="Gene3D" id="3.30.310.50">
    <property type="entry name" value="Alpha-D-phosphohexomutase, C-terminal domain"/>
    <property type="match status" value="1"/>
</dbReference>
<dbReference type="STRING" id="1297742.A176_002551"/>
<dbReference type="RefSeq" id="WP_002638639.1">
    <property type="nucleotide sequence ID" value="NZ_CP012109.1"/>
</dbReference>
<dbReference type="InterPro" id="IPR050060">
    <property type="entry name" value="Phosphoglucosamine_mutase"/>
</dbReference>
<dbReference type="HAMAP" id="MF_01554_B">
    <property type="entry name" value="GlmM_B"/>
    <property type="match status" value="1"/>
</dbReference>
<dbReference type="GO" id="GO:0004615">
    <property type="term" value="F:phosphomannomutase activity"/>
    <property type="evidence" value="ECO:0007669"/>
    <property type="project" value="TreeGrafter"/>
</dbReference>
<name>A0A0H4WS49_9BACT</name>
<dbReference type="InterPro" id="IPR005841">
    <property type="entry name" value="Alpha-D-phosphohexomutase_SF"/>
</dbReference>
<dbReference type="FunFam" id="3.40.120.10:FF:000001">
    <property type="entry name" value="Phosphoglucosamine mutase"/>
    <property type="match status" value="1"/>
</dbReference>
<organism evidence="13 14">
    <name type="scientific">Pseudomyxococcus hansupus</name>
    <dbReference type="NCBI Taxonomy" id="1297742"/>
    <lineage>
        <taxon>Bacteria</taxon>
        <taxon>Pseudomonadati</taxon>
        <taxon>Myxococcota</taxon>
        <taxon>Myxococcia</taxon>
        <taxon>Myxococcales</taxon>
        <taxon>Cystobacterineae</taxon>
        <taxon>Myxococcaceae</taxon>
        <taxon>Pseudomyxococcus</taxon>
    </lineage>
</organism>
<dbReference type="KEGG" id="mym:A176_002551"/>
<feature type="active site" description="Phosphoserine intermediate" evidence="8">
    <location>
        <position position="115"/>
    </location>
</feature>
<dbReference type="CDD" id="cd05802">
    <property type="entry name" value="GlmM"/>
    <property type="match status" value="1"/>
</dbReference>
<dbReference type="GO" id="GO:0006048">
    <property type="term" value="P:UDP-N-acetylglucosamine biosynthetic process"/>
    <property type="evidence" value="ECO:0007669"/>
    <property type="project" value="TreeGrafter"/>
</dbReference>
<keyword evidence="3 8" id="KW-0479">Metal-binding</keyword>